<proteinExistence type="predicted"/>
<name>A0AAQ3NAB4_VIGMU</name>
<dbReference type="AlphaFoldDB" id="A0AAQ3NAB4"/>
<protein>
    <submittedName>
        <fullName evidence="1">Uncharacterized protein</fullName>
    </submittedName>
</protein>
<sequence>MEELPRIDVGQMPFVAWPMKFAPTYQKVKTNHKWWTAPQLRWPPMVNQTLRIAVPSPVEMEEVAPDEVPPSGQGGLVGMRVLLASSPPVAEGQRCAKHSRKQDL</sequence>
<reference evidence="1 2" key="1">
    <citation type="journal article" date="2023" name="Life. Sci Alliance">
        <title>Evolutionary insights into 3D genome organization and epigenetic landscape of Vigna mungo.</title>
        <authorList>
            <person name="Junaid A."/>
            <person name="Singh B."/>
            <person name="Bhatia S."/>
        </authorList>
    </citation>
    <scope>NUCLEOTIDE SEQUENCE [LARGE SCALE GENOMIC DNA]</scope>
    <source>
        <strain evidence="1">Urdbean</strain>
    </source>
</reference>
<gene>
    <name evidence="1" type="ORF">V8G54_018512</name>
</gene>
<keyword evidence="2" id="KW-1185">Reference proteome</keyword>
<organism evidence="1 2">
    <name type="scientific">Vigna mungo</name>
    <name type="common">Black gram</name>
    <name type="synonym">Phaseolus mungo</name>
    <dbReference type="NCBI Taxonomy" id="3915"/>
    <lineage>
        <taxon>Eukaryota</taxon>
        <taxon>Viridiplantae</taxon>
        <taxon>Streptophyta</taxon>
        <taxon>Embryophyta</taxon>
        <taxon>Tracheophyta</taxon>
        <taxon>Spermatophyta</taxon>
        <taxon>Magnoliopsida</taxon>
        <taxon>eudicotyledons</taxon>
        <taxon>Gunneridae</taxon>
        <taxon>Pentapetalae</taxon>
        <taxon>rosids</taxon>
        <taxon>fabids</taxon>
        <taxon>Fabales</taxon>
        <taxon>Fabaceae</taxon>
        <taxon>Papilionoideae</taxon>
        <taxon>50 kb inversion clade</taxon>
        <taxon>NPAAA clade</taxon>
        <taxon>indigoferoid/millettioid clade</taxon>
        <taxon>Phaseoleae</taxon>
        <taxon>Vigna</taxon>
    </lineage>
</organism>
<evidence type="ECO:0000313" key="1">
    <source>
        <dbReference type="EMBL" id="WVZ05166.1"/>
    </source>
</evidence>
<dbReference type="EMBL" id="CP144695">
    <property type="protein sequence ID" value="WVZ05166.1"/>
    <property type="molecule type" value="Genomic_DNA"/>
</dbReference>
<dbReference type="Proteomes" id="UP001374535">
    <property type="component" value="Chromosome 6"/>
</dbReference>
<evidence type="ECO:0000313" key="2">
    <source>
        <dbReference type="Proteomes" id="UP001374535"/>
    </source>
</evidence>
<accession>A0AAQ3NAB4</accession>